<comment type="similarity">
    <text evidence="7">Belongs to the peptidase M24B family. Bacterial-type prolidase subfamily.</text>
</comment>
<comment type="cofactor">
    <cofactor evidence="7">
        <name>Mn(2+)</name>
        <dbReference type="ChEBI" id="CHEBI:29035"/>
    </cofactor>
    <text evidence="7">Binds 2 manganese ions per subunit.</text>
</comment>
<comment type="function">
    <text evidence="7">Splits dipeptides with a prolyl residue in the C-terminal position.</text>
</comment>
<organism evidence="10 11">
    <name type="scientific">Aquilutibacter rugosus</name>
    <dbReference type="NCBI Taxonomy" id="3115820"/>
    <lineage>
        <taxon>Bacteria</taxon>
        <taxon>Pseudomonadati</taxon>
        <taxon>Pseudomonadota</taxon>
        <taxon>Gammaproteobacteria</taxon>
        <taxon>Lysobacterales</taxon>
        <taxon>Lysobacteraceae</taxon>
        <taxon>Aquilutibacter</taxon>
    </lineage>
</organism>
<evidence type="ECO:0000259" key="8">
    <source>
        <dbReference type="Pfam" id="PF00557"/>
    </source>
</evidence>
<dbReference type="GO" id="GO:0102009">
    <property type="term" value="F:proline dipeptidase activity"/>
    <property type="evidence" value="ECO:0007669"/>
    <property type="project" value="UniProtKB-EC"/>
</dbReference>
<keyword evidence="5 7" id="KW-0482">Metalloprotease</keyword>
<evidence type="ECO:0000256" key="3">
    <source>
        <dbReference type="ARBA" id="ARBA00022801"/>
    </source>
</evidence>
<keyword evidence="6 7" id="KW-0464">Manganese</keyword>
<dbReference type="InterPro" id="IPR052433">
    <property type="entry name" value="X-Pro_dipept-like"/>
</dbReference>
<dbReference type="InterPro" id="IPR048819">
    <property type="entry name" value="PepQ_N"/>
</dbReference>
<evidence type="ECO:0000313" key="10">
    <source>
        <dbReference type="EMBL" id="MEF2155475.1"/>
    </source>
</evidence>
<dbReference type="HAMAP" id="MF_01279">
    <property type="entry name" value="X_Pro_dipeptid"/>
    <property type="match status" value="1"/>
</dbReference>
<comment type="caution">
    <text evidence="10">The sequence shown here is derived from an EMBL/GenBank/DDBJ whole genome shotgun (WGS) entry which is preliminary data.</text>
</comment>
<feature type="binding site" evidence="7">
    <location>
        <position position="422"/>
    </location>
    <ligand>
        <name>Mn(2+)</name>
        <dbReference type="ChEBI" id="CHEBI:29035"/>
        <label>1</label>
    </ligand>
</feature>
<evidence type="ECO:0000259" key="9">
    <source>
        <dbReference type="Pfam" id="PF21216"/>
    </source>
</evidence>
<name>A0ABU7UYG4_9GAMM</name>
<evidence type="ECO:0000256" key="1">
    <source>
        <dbReference type="ARBA" id="ARBA00022670"/>
    </source>
</evidence>
<protein>
    <recommendedName>
        <fullName evidence="7">Xaa-Pro dipeptidase</fullName>
        <shortName evidence="7">X-Pro dipeptidase</shortName>
        <ecNumber evidence="7">3.4.13.9</ecNumber>
    </recommendedName>
    <alternativeName>
        <fullName evidence="7">Imidodipeptidase</fullName>
    </alternativeName>
    <alternativeName>
        <fullName evidence="7">Proline dipeptidase</fullName>
        <shortName evidence="7">Prolidase</shortName>
    </alternativeName>
</protein>
<feature type="binding site" evidence="7">
    <location>
        <position position="258"/>
    </location>
    <ligand>
        <name>Mn(2+)</name>
        <dbReference type="ChEBI" id="CHEBI:29035"/>
        <label>1</label>
    </ligand>
</feature>
<dbReference type="NCBIfam" id="NF010133">
    <property type="entry name" value="PRK13607.1"/>
    <property type="match status" value="1"/>
</dbReference>
<keyword evidence="4 7" id="KW-0224">Dipeptidase</keyword>
<feature type="domain" description="Peptidase M24" evidence="8">
    <location>
        <begin position="170"/>
        <end position="428"/>
    </location>
</feature>
<evidence type="ECO:0000256" key="4">
    <source>
        <dbReference type="ARBA" id="ARBA00022997"/>
    </source>
</evidence>
<evidence type="ECO:0000256" key="6">
    <source>
        <dbReference type="ARBA" id="ARBA00023211"/>
    </source>
</evidence>
<evidence type="ECO:0000256" key="2">
    <source>
        <dbReference type="ARBA" id="ARBA00022723"/>
    </source>
</evidence>
<accession>A0ABU7UYG4</accession>
<dbReference type="Pfam" id="PF21216">
    <property type="entry name" value="PepQ_N"/>
    <property type="match status" value="1"/>
</dbReference>
<dbReference type="PROSITE" id="PS00491">
    <property type="entry name" value="PROLINE_PEPTIDASE"/>
    <property type="match status" value="1"/>
</dbReference>
<dbReference type="InterPro" id="IPR036005">
    <property type="entry name" value="Creatinase/aminopeptidase-like"/>
</dbReference>
<dbReference type="Pfam" id="PF00557">
    <property type="entry name" value="Peptidase_M24"/>
    <property type="match status" value="1"/>
</dbReference>
<dbReference type="InterPro" id="IPR029149">
    <property type="entry name" value="Creatin/AminoP/Spt16_N"/>
</dbReference>
<feature type="binding site" evidence="7">
    <location>
        <position position="383"/>
    </location>
    <ligand>
        <name>Mn(2+)</name>
        <dbReference type="ChEBI" id="CHEBI:29035"/>
        <label>1</label>
    </ligand>
</feature>
<dbReference type="SUPFAM" id="SSF55920">
    <property type="entry name" value="Creatinase/aminopeptidase"/>
    <property type="match status" value="1"/>
</dbReference>
<dbReference type="InterPro" id="IPR001131">
    <property type="entry name" value="Peptidase_M24B_aminopep-P_CS"/>
</dbReference>
<dbReference type="Gene3D" id="3.90.230.10">
    <property type="entry name" value="Creatinase/methionine aminopeptidase superfamily"/>
    <property type="match status" value="1"/>
</dbReference>
<feature type="binding site" evidence="7">
    <location>
        <position position="247"/>
    </location>
    <ligand>
        <name>Mn(2+)</name>
        <dbReference type="ChEBI" id="CHEBI:29035"/>
        <label>2</label>
    </ligand>
</feature>
<evidence type="ECO:0000256" key="5">
    <source>
        <dbReference type="ARBA" id="ARBA00023049"/>
    </source>
</evidence>
<dbReference type="Proteomes" id="UP001356170">
    <property type="component" value="Unassembled WGS sequence"/>
</dbReference>
<dbReference type="PANTHER" id="PTHR43226:SF8">
    <property type="entry name" value="XAA-PRO DIPEPTIDASE"/>
    <property type="match status" value="1"/>
</dbReference>
<feature type="binding site" evidence="7">
    <location>
        <position position="422"/>
    </location>
    <ligand>
        <name>Mn(2+)</name>
        <dbReference type="ChEBI" id="CHEBI:29035"/>
        <label>2</label>
    </ligand>
</feature>
<keyword evidence="3 7" id="KW-0378">Hydrolase</keyword>
<feature type="domain" description="Xaa-Pro dipeptidase N-terminal" evidence="9">
    <location>
        <begin position="11"/>
        <end position="158"/>
    </location>
</feature>
<evidence type="ECO:0000313" key="11">
    <source>
        <dbReference type="Proteomes" id="UP001356170"/>
    </source>
</evidence>
<feature type="binding site" evidence="7">
    <location>
        <position position="338"/>
    </location>
    <ligand>
        <name>Mn(2+)</name>
        <dbReference type="ChEBI" id="CHEBI:29035"/>
        <label>1</label>
    </ligand>
</feature>
<dbReference type="InterPro" id="IPR000994">
    <property type="entry name" value="Pept_M24"/>
</dbReference>
<sequence length="443" mass="49499">MTDTLDSTLASLYPEHLSILQQRAAEALQRAELDHLVVPAGVLRYQYFDDRDYPFAVNPQFKAWLPVTQAPGSWLVITPGSKPRLIFMQPHDYWHTVPSDPTGYWPSEFEISIIRTPDEALKLLPSNPARCAILGEDNAALGPFVPNNPPAVLDYLEFHRHAKTAYEIAMMREATRIGVIGHRAAEQAFRDGLSEFDIHLAYCAATRQDANDLPYCNIIGLNEHAAVLHYMTRDRQAPTQTRSFLIDAGASYQGYASDITRTYSTQQDEFQALIDAVDRVQLDLCAQVLPGTDYRDIHMNTHTALSQVLRDFDLIRCSPEAALSSRISNAFFPHGVGHPIGLQVHDVAGFHASDRGGRIDRPEGQPYLRMTRTLVENSVVTIEPGLYFIDMLLDELRPTPANSDVNWDRVAAFKPFGGIRIEDNVVATRNGAVNLTREAFAAD</sequence>
<feature type="binding site" evidence="7">
    <location>
        <position position="258"/>
    </location>
    <ligand>
        <name>Mn(2+)</name>
        <dbReference type="ChEBI" id="CHEBI:29035"/>
        <label>2</label>
    </ligand>
</feature>
<gene>
    <name evidence="7 10" type="primary">pepQ</name>
    <name evidence="10" type="ORF">V3390_04415</name>
</gene>
<proteinExistence type="inferred from homology"/>
<dbReference type="InterPro" id="IPR022846">
    <property type="entry name" value="X_Pro_dipept"/>
</dbReference>
<dbReference type="RefSeq" id="WP_331703644.1">
    <property type="nucleotide sequence ID" value="NZ_JAZHBO010000001.1"/>
</dbReference>
<reference evidence="10 11" key="1">
    <citation type="submission" date="2024-01" db="EMBL/GenBank/DDBJ databases">
        <title>Novel species of the genus Luteimonas isolated from rivers.</title>
        <authorList>
            <person name="Lu H."/>
        </authorList>
    </citation>
    <scope>NUCLEOTIDE SEQUENCE [LARGE SCALE GENOMIC DNA]</scope>
    <source>
        <strain evidence="10 11">FXH3W</strain>
    </source>
</reference>
<comment type="catalytic activity">
    <reaction evidence="7">
        <text>Xaa-L-Pro dipeptide + H2O = an L-alpha-amino acid + L-proline</text>
        <dbReference type="Rhea" id="RHEA:76407"/>
        <dbReference type="ChEBI" id="CHEBI:15377"/>
        <dbReference type="ChEBI" id="CHEBI:59869"/>
        <dbReference type="ChEBI" id="CHEBI:60039"/>
        <dbReference type="ChEBI" id="CHEBI:195196"/>
        <dbReference type="EC" id="3.4.13.9"/>
    </reaction>
</comment>
<dbReference type="PANTHER" id="PTHR43226">
    <property type="entry name" value="XAA-PRO AMINOPEPTIDASE 3"/>
    <property type="match status" value="1"/>
</dbReference>
<evidence type="ECO:0000256" key="7">
    <source>
        <dbReference type="HAMAP-Rule" id="MF_01279"/>
    </source>
</evidence>
<dbReference type="EMBL" id="JAZHBO010000001">
    <property type="protein sequence ID" value="MEF2155475.1"/>
    <property type="molecule type" value="Genomic_DNA"/>
</dbReference>
<dbReference type="Gene3D" id="3.40.350.10">
    <property type="entry name" value="Creatinase/prolidase N-terminal domain"/>
    <property type="match status" value="1"/>
</dbReference>
<keyword evidence="11" id="KW-1185">Reference proteome</keyword>
<keyword evidence="2 7" id="KW-0479">Metal-binding</keyword>
<dbReference type="EC" id="3.4.13.9" evidence="7"/>
<keyword evidence="1 7" id="KW-0645">Protease</keyword>